<dbReference type="AlphaFoldDB" id="A0A916JSM4"/>
<evidence type="ECO:0000256" key="4">
    <source>
        <dbReference type="PROSITE-ProRule" id="PRU00169"/>
    </source>
</evidence>
<evidence type="ECO:0000259" key="6">
    <source>
        <dbReference type="PROSITE" id="PS50110"/>
    </source>
</evidence>
<keyword evidence="2" id="KW-0238">DNA-binding</keyword>
<dbReference type="PROSITE" id="PS50110">
    <property type="entry name" value="RESPONSE_REGULATORY"/>
    <property type="match status" value="1"/>
</dbReference>
<evidence type="ECO:0000259" key="5">
    <source>
        <dbReference type="PROSITE" id="PS01124"/>
    </source>
</evidence>
<organism evidence="7 8">
    <name type="scientific">Paenibacillus solanacearum</name>
    <dbReference type="NCBI Taxonomy" id="2048548"/>
    <lineage>
        <taxon>Bacteria</taxon>
        <taxon>Bacillati</taxon>
        <taxon>Bacillota</taxon>
        <taxon>Bacilli</taxon>
        <taxon>Bacillales</taxon>
        <taxon>Paenibacillaceae</taxon>
        <taxon>Paenibacillus</taxon>
    </lineage>
</organism>
<dbReference type="PANTHER" id="PTHR43280">
    <property type="entry name" value="ARAC-FAMILY TRANSCRIPTIONAL REGULATOR"/>
    <property type="match status" value="1"/>
</dbReference>
<protein>
    <submittedName>
        <fullName evidence="7">Protein-glutamate methylesterase/protein-glutamine glutaminase</fullName>
        <ecNumber evidence="7">3.5.1.44</ecNumber>
    </submittedName>
</protein>
<dbReference type="InterPro" id="IPR018062">
    <property type="entry name" value="HTH_AraC-typ_CS"/>
</dbReference>
<keyword evidence="3" id="KW-0804">Transcription</keyword>
<keyword evidence="7" id="KW-0378">Hydrolase</keyword>
<dbReference type="GO" id="GO:0043565">
    <property type="term" value="F:sequence-specific DNA binding"/>
    <property type="evidence" value="ECO:0007669"/>
    <property type="project" value="InterPro"/>
</dbReference>
<evidence type="ECO:0000256" key="3">
    <source>
        <dbReference type="ARBA" id="ARBA00023163"/>
    </source>
</evidence>
<evidence type="ECO:0000313" key="8">
    <source>
        <dbReference type="Proteomes" id="UP000693672"/>
    </source>
</evidence>
<dbReference type="GO" id="GO:0003700">
    <property type="term" value="F:DNA-binding transcription factor activity"/>
    <property type="evidence" value="ECO:0007669"/>
    <property type="project" value="InterPro"/>
</dbReference>
<reference evidence="7" key="1">
    <citation type="submission" date="2021-06" db="EMBL/GenBank/DDBJ databases">
        <authorList>
            <person name="Criscuolo A."/>
        </authorList>
    </citation>
    <scope>NUCLEOTIDE SEQUENCE</scope>
    <source>
        <strain evidence="7">CIP111600</strain>
    </source>
</reference>
<evidence type="ECO:0000313" key="7">
    <source>
        <dbReference type="EMBL" id="CAG7600376.1"/>
    </source>
</evidence>
<dbReference type="Proteomes" id="UP000693672">
    <property type="component" value="Unassembled WGS sequence"/>
</dbReference>
<keyword evidence="1" id="KW-0805">Transcription regulation</keyword>
<feature type="domain" description="Response regulatory" evidence="6">
    <location>
        <begin position="3"/>
        <end position="120"/>
    </location>
</feature>
<dbReference type="EC" id="3.5.1.44" evidence="7"/>
<dbReference type="GO" id="GO:0000160">
    <property type="term" value="P:phosphorelay signal transduction system"/>
    <property type="evidence" value="ECO:0007669"/>
    <property type="project" value="InterPro"/>
</dbReference>
<dbReference type="SMART" id="SM00448">
    <property type="entry name" value="REC"/>
    <property type="match status" value="1"/>
</dbReference>
<sequence>MYKVLLADDEKWIVESLKATIHWQSLGFDVVGEAYNGLEAFDRIVELRPDVAFIDIRMPGMNGLELIRRLHSAEVPVHCIVATGYAEFEYAKQAMQYGAVRYCLKPFERTEIEAALEAVKHRIVQSNRLLQLELLNAMYSEAGSEEDSRPAGTAMDDTLSRLMGLRWTEEGGAVAVALQGCGSERIASEIMGSALRVGRDKFVCFVRRQDLAGTKERLSALSAPQLKGIGISLPFATSSSVRERVEAAMAASYSWFTTGEQMAEEADDAVKGEFQPEAAAFRELSEAIAGQDRLRTECAFVRLDSSFREGRCTIRHAFRLYNHTLSLLYAAGNPNIGEEHYVHDYDELVALFGNARAMLDDLRQLTLMDASANTDPLRSLREEERLPQIVDYVSKHFRERLSVQEVSRRFYIHPNYLSHLFKKEMRVNFTKYLTDIRMEHASKLLLGTGLSVGEVAEQSGYDDYFYFAKLFKKHTGLTPSEFRAYGGVRHTAT</sequence>
<dbReference type="InterPro" id="IPR001789">
    <property type="entry name" value="Sig_transdc_resp-reg_receiver"/>
</dbReference>
<feature type="modified residue" description="4-aspartylphosphate" evidence="4">
    <location>
        <position position="55"/>
    </location>
</feature>
<dbReference type="Pfam" id="PF00072">
    <property type="entry name" value="Response_reg"/>
    <property type="match status" value="1"/>
</dbReference>
<evidence type="ECO:0000256" key="2">
    <source>
        <dbReference type="ARBA" id="ARBA00023125"/>
    </source>
</evidence>
<dbReference type="SMART" id="SM00342">
    <property type="entry name" value="HTH_ARAC"/>
    <property type="match status" value="1"/>
</dbReference>
<dbReference type="EMBL" id="CAJVAS010000001">
    <property type="protein sequence ID" value="CAG7600376.1"/>
    <property type="molecule type" value="Genomic_DNA"/>
</dbReference>
<evidence type="ECO:0000256" key="1">
    <source>
        <dbReference type="ARBA" id="ARBA00023015"/>
    </source>
</evidence>
<gene>
    <name evidence="7" type="primary">cheB_2</name>
    <name evidence="7" type="ORF">PAESOLCIP111_00390</name>
</gene>
<keyword evidence="4" id="KW-0597">Phosphoprotein</keyword>
<dbReference type="PROSITE" id="PS01124">
    <property type="entry name" value="HTH_ARAC_FAMILY_2"/>
    <property type="match status" value="1"/>
</dbReference>
<feature type="domain" description="HTH araC/xylS-type" evidence="5">
    <location>
        <begin position="387"/>
        <end position="485"/>
    </location>
</feature>
<dbReference type="InterPro" id="IPR018060">
    <property type="entry name" value="HTH_AraC"/>
</dbReference>
<dbReference type="PROSITE" id="PS00041">
    <property type="entry name" value="HTH_ARAC_FAMILY_1"/>
    <property type="match status" value="1"/>
</dbReference>
<name>A0A916JSM4_9BACL</name>
<comment type="caution">
    <text evidence="7">The sequence shown here is derived from an EMBL/GenBank/DDBJ whole genome shotgun (WGS) entry which is preliminary data.</text>
</comment>
<keyword evidence="8" id="KW-1185">Reference proteome</keyword>
<dbReference type="Pfam" id="PF12833">
    <property type="entry name" value="HTH_18"/>
    <property type="match status" value="1"/>
</dbReference>
<dbReference type="GO" id="GO:0050568">
    <property type="term" value="F:protein-glutamine glutaminase activity"/>
    <property type="evidence" value="ECO:0007669"/>
    <property type="project" value="UniProtKB-EC"/>
</dbReference>
<dbReference type="RefSeq" id="WP_218090199.1">
    <property type="nucleotide sequence ID" value="NZ_CAJVAS010000001.1"/>
</dbReference>
<dbReference type="PANTHER" id="PTHR43280:SF2">
    <property type="entry name" value="HTH-TYPE TRANSCRIPTIONAL REGULATOR EXSA"/>
    <property type="match status" value="1"/>
</dbReference>
<proteinExistence type="predicted"/>
<accession>A0A916JSM4</accession>
<dbReference type="CDD" id="cd17536">
    <property type="entry name" value="REC_YesN-like"/>
    <property type="match status" value="1"/>
</dbReference>